<evidence type="ECO:0000256" key="2">
    <source>
        <dbReference type="ARBA" id="ARBA00022525"/>
    </source>
</evidence>
<dbReference type="Proteomes" id="UP000501421">
    <property type="component" value="Chromosome"/>
</dbReference>
<sequence length="52" mass="5986">MEKEIIRFLIEHPEVIEKLQNGTVSLIGLSELEVKAVVRVFSESTEPLGYWK</sequence>
<accession>A0A679FUK2</accession>
<evidence type="ECO:0000256" key="7">
    <source>
        <dbReference type="ARBA" id="ARBA00029483"/>
    </source>
</evidence>
<protein>
    <recommendedName>
        <fullName evidence="8">ComX pheromone</fullName>
    </recommendedName>
    <alternativeName>
        <fullName evidence="9">Competence pheromone</fullName>
    </alternativeName>
</protein>
<reference evidence="11" key="1">
    <citation type="journal article" date="2020" name="Microbiol. Resour. Announc.">
        <title>Complete Genome Sequence of Geobacillus sp. Strain E55-1, Isolated from Mine Geyser in Japan.</title>
        <authorList>
            <person name="Miyazaki K."/>
            <person name="Hase E."/>
            <person name="Tokito N."/>
        </authorList>
    </citation>
    <scope>NUCLEOTIDE SEQUENCE [LARGE SCALE GENOMIC DNA]</scope>
    <source>
        <strain evidence="11">E55-1</strain>
    </source>
</reference>
<evidence type="ECO:0000313" key="10">
    <source>
        <dbReference type="EMBL" id="BBW98355.1"/>
    </source>
</evidence>
<dbReference type="GO" id="GO:0030420">
    <property type="term" value="P:establishment of competence for transformation"/>
    <property type="evidence" value="ECO:0007669"/>
    <property type="project" value="UniProtKB-KW"/>
</dbReference>
<organism evidence="10 11">
    <name type="scientific">Geobacillus subterraneus</name>
    <dbReference type="NCBI Taxonomy" id="129338"/>
    <lineage>
        <taxon>Bacteria</taxon>
        <taxon>Bacillati</taxon>
        <taxon>Bacillota</taxon>
        <taxon>Bacilli</taxon>
        <taxon>Bacillales</taxon>
        <taxon>Anoxybacillaceae</taxon>
        <taxon>Geobacillus</taxon>
    </lineage>
</organism>
<evidence type="ECO:0000256" key="1">
    <source>
        <dbReference type="ARBA" id="ARBA00004613"/>
    </source>
</evidence>
<evidence type="ECO:0000313" key="11">
    <source>
        <dbReference type="Proteomes" id="UP000501421"/>
    </source>
</evidence>
<keyword evidence="5" id="KW-0449">Lipoprotein</keyword>
<dbReference type="InterPro" id="IPR009233">
    <property type="entry name" value="Competence_ComX_Bacillus"/>
</dbReference>
<keyword evidence="3" id="KW-0588">Pheromone</keyword>
<comment type="subcellular location">
    <subcellularLocation>
        <location evidence="1">Secreted</location>
    </subcellularLocation>
</comment>
<evidence type="ECO:0000256" key="9">
    <source>
        <dbReference type="ARBA" id="ARBA00030321"/>
    </source>
</evidence>
<evidence type="ECO:0000256" key="6">
    <source>
        <dbReference type="ARBA" id="ARBA00023289"/>
    </source>
</evidence>
<evidence type="ECO:0000256" key="4">
    <source>
        <dbReference type="ARBA" id="ARBA00023287"/>
    </source>
</evidence>
<evidence type="ECO:0000256" key="8">
    <source>
        <dbReference type="ARBA" id="ARBA00029545"/>
    </source>
</evidence>
<comment type="subunit">
    <text evidence="7">Interacts directly with the sensor histidine kinase ComP and stimulates its activity.</text>
</comment>
<keyword evidence="2" id="KW-0964">Secreted</keyword>
<gene>
    <name evidence="10" type="ORF">GsuE55_31880</name>
</gene>
<dbReference type="RefSeq" id="WP_033842562.1">
    <property type="nucleotide sequence ID" value="NZ_AP022557.1"/>
</dbReference>
<dbReference type="Pfam" id="PF05952">
    <property type="entry name" value="ComX"/>
    <property type="match status" value="1"/>
</dbReference>
<keyword evidence="11" id="KW-1185">Reference proteome</keyword>
<dbReference type="GO" id="GO:0005576">
    <property type="term" value="C:extracellular region"/>
    <property type="evidence" value="ECO:0007669"/>
    <property type="project" value="UniProtKB-SubCell"/>
</dbReference>
<proteinExistence type="predicted"/>
<evidence type="ECO:0000256" key="5">
    <source>
        <dbReference type="ARBA" id="ARBA00023288"/>
    </source>
</evidence>
<keyword evidence="6" id="KW-0636">Prenylation</keyword>
<dbReference type="AlphaFoldDB" id="A0A679FUK2"/>
<evidence type="ECO:0000256" key="3">
    <source>
        <dbReference type="ARBA" id="ARBA00023044"/>
    </source>
</evidence>
<keyword evidence="4" id="KW-0178">Competence</keyword>
<dbReference type="EMBL" id="AP022557">
    <property type="protein sequence ID" value="BBW98355.1"/>
    <property type="molecule type" value="Genomic_DNA"/>
</dbReference>
<name>A0A679FUK2_9BACL</name>
<dbReference type="GO" id="GO:0005186">
    <property type="term" value="F:pheromone activity"/>
    <property type="evidence" value="ECO:0007669"/>
    <property type="project" value="UniProtKB-KW"/>
</dbReference>